<dbReference type="GO" id="GO:0031297">
    <property type="term" value="P:replication fork processing"/>
    <property type="evidence" value="ECO:0007669"/>
    <property type="project" value="TreeGrafter"/>
</dbReference>
<dbReference type="EMBL" id="SIJB01000016">
    <property type="protein sequence ID" value="NBI28637.1"/>
    <property type="molecule type" value="Genomic_DNA"/>
</dbReference>
<evidence type="ECO:0000256" key="2">
    <source>
        <dbReference type="ARBA" id="ARBA00022801"/>
    </source>
</evidence>
<proteinExistence type="predicted"/>
<dbReference type="SUPFAM" id="SSF53335">
    <property type="entry name" value="S-adenosyl-L-methionine-dependent methyltransferases"/>
    <property type="match status" value="1"/>
</dbReference>
<dbReference type="GO" id="GO:0032259">
    <property type="term" value="P:methylation"/>
    <property type="evidence" value="ECO:0007669"/>
    <property type="project" value="InterPro"/>
</dbReference>
<dbReference type="OrthoDB" id="9814572at2"/>
<sequence length="1009" mass="119191">MYSIKNIEIPQNKRKEINEKILYLIDNKIDSTITKTDMFNCYTGLGALHGLDYNSYDNYHSFKQDKQKEELGQFYTPFKLSKFITEMIQPSEYDMIADLTGGHGSLINFLPNQQNVYVNEYEIKSYKVLKHLFSDTHYSNEDIRNYKPDVMFDTILGNPPYNIKFEMKHETIMSQLYYMIKSYELLKPAGLLVLIVPDSFLSDDFTDSGMIDQVNERFNHIKTFELPNNTFKNVGVDNFSTKIMIFQKKSQHITDVPYSPMTDNNIILTHFTKDIADQLHNKIVKPVLQLKNEVKNKLILEQNHYTDEEKIFNDQVKKLLFDIRQSKNTRQYYVKSENYVMKYKTQKQPEGMEWEEWYKKRITKNKVISYLKRILKNQHKKEEHKTRLVKTNYGLKYKAYSRKEKYLLNKIKGKKEISFNDMIIDNNYPFQDNRYRKLFNQKRKQYEQQSEALNELEHNSKVMKWLNDLTIYDRDNDESIKLNEIQKQDTANILNKNYGYLQWGTGSGKSISAIAQMLYRKQHNNIKNIYLVAPAIAINNNWDEILKSYNIDFIRIKKLKDINNIKHGQIVIMTFGMLTKYQHFIKKSIKQQSQKVMMVLDEADGICNPSSKRTKATLNCFRRVKYKLLMSATSTRNNIPESFTSFELLYNNSINMLCEAQEIFVENKRTKEIDIKHNEKHYMKPFPTYKKGHTLFKRCFAPEKATVFGVGKQTQDIYNSNHLKTLIDKTMITRTFEEVSGKQLYNIIQNTCTFNTNENALYKVIIEEFYKLAHMFKSTGNSRKDSLLKIINQLNSLLKACVIPNTFKEYHSLEKPSKAVKTTNMLNIWNNEIVVIGCTHIKTVNTYWNHIRNSFPDRELFIITGESTTLNKRKEIIKHLKKSKNGILICTQQSLSSSMNIDFVNKVLIVELMYNFAAHHQFFARFVRYTSTKQKEIHFLTQRNSIESNLLQLIMSKEKLNSFMKNDYIDDDEIHDRFGIDFDILDMLMSREVDSEGKSYIRWGSQQVV</sequence>
<dbReference type="GO" id="GO:0003677">
    <property type="term" value="F:DNA binding"/>
    <property type="evidence" value="ECO:0007669"/>
    <property type="project" value="InterPro"/>
</dbReference>
<organism evidence="4 5">
    <name type="scientific">Chengkuizengella marina</name>
    <dbReference type="NCBI Taxonomy" id="2507566"/>
    <lineage>
        <taxon>Bacteria</taxon>
        <taxon>Bacillati</taxon>
        <taxon>Bacillota</taxon>
        <taxon>Bacilli</taxon>
        <taxon>Bacillales</taxon>
        <taxon>Paenibacillaceae</taxon>
        <taxon>Chengkuizengella</taxon>
    </lineage>
</organism>
<dbReference type="InterPro" id="IPR014001">
    <property type="entry name" value="Helicase_ATP-bd"/>
</dbReference>
<dbReference type="PROSITE" id="PS51192">
    <property type="entry name" value="HELICASE_ATP_BIND_1"/>
    <property type="match status" value="1"/>
</dbReference>
<dbReference type="Pfam" id="PF00270">
    <property type="entry name" value="DEAD"/>
    <property type="match status" value="1"/>
</dbReference>
<dbReference type="GO" id="GO:0004386">
    <property type="term" value="F:helicase activity"/>
    <property type="evidence" value="ECO:0007669"/>
    <property type="project" value="UniProtKB-KW"/>
</dbReference>
<dbReference type="SUPFAM" id="SSF52540">
    <property type="entry name" value="P-loop containing nucleoside triphosphate hydrolases"/>
    <property type="match status" value="2"/>
</dbReference>
<dbReference type="Pfam" id="PF02384">
    <property type="entry name" value="N6_Mtase"/>
    <property type="match status" value="1"/>
</dbReference>
<name>A0A6N9Q052_9BACL</name>
<dbReference type="InterPro" id="IPR003356">
    <property type="entry name" value="DNA_methylase_A-5"/>
</dbReference>
<evidence type="ECO:0000313" key="4">
    <source>
        <dbReference type="EMBL" id="NBI28637.1"/>
    </source>
</evidence>
<dbReference type="GO" id="GO:0005524">
    <property type="term" value="F:ATP binding"/>
    <property type="evidence" value="ECO:0007669"/>
    <property type="project" value="InterPro"/>
</dbReference>
<keyword evidence="4" id="KW-0347">Helicase</keyword>
<dbReference type="PROSITE" id="PS00092">
    <property type="entry name" value="N6_MTASE"/>
    <property type="match status" value="1"/>
</dbReference>
<dbReference type="GO" id="GO:0016787">
    <property type="term" value="F:hydrolase activity"/>
    <property type="evidence" value="ECO:0007669"/>
    <property type="project" value="UniProtKB-KW"/>
</dbReference>
<dbReference type="PANTHER" id="PTHR45766:SF6">
    <property type="entry name" value="SWI_SNF-RELATED MATRIX-ASSOCIATED ACTIN-DEPENDENT REGULATOR OF CHROMATIN SUBFAMILY A-LIKE PROTEIN 1"/>
    <property type="match status" value="1"/>
</dbReference>
<dbReference type="GO" id="GO:0006281">
    <property type="term" value="P:DNA repair"/>
    <property type="evidence" value="ECO:0007669"/>
    <property type="project" value="TreeGrafter"/>
</dbReference>
<dbReference type="RefSeq" id="WP_160645432.1">
    <property type="nucleotide sequence ID" value="NZ_SIJB01000016.1"/>
</dbReference>
<gene>
    <name evidence="4" type="ORF">ERL59_06680</name>
</gene>
<evidence type="ECO:0000256" key="1">
    <source>
        <dbReference type="ARBA" id="ARBA00022747"/>
    </source>
</evidence>
<evidence type="ECO:0000313" key="5">
    <source>
        <dbReference type="Proteomes" id="UP000448943"/>
    </source>
</evidence>
<protein>
    <submittedName>
        <fullName evidence="4">DEAD/DEAH box helicase</fullName>
    </submittedName>
</protein>
<dbReference type="PANTHER" id="PTHR45766">
    <property type="entry name" value="DNA ANNEALING HELICASE AND ENDONUCLEASE ZRANB3 FAMILY MEMBER"/>
    <property type="match status" value="1"/>
</dbReference>
<feature type="domain" description="Helicase ATP-binding" evidence="3">
    <location>
        <begin position="490"/>
        <end position="652"/>
    </location>
</feature>
<dbReference type="AlphaFoldDB" id="A0A6N9Q052"/>
<keyword evidence="2" id="KW-0378">Hydrolase</keyword>
<keyword evidence="5" id="KW-1185">Reference proteome</keyword>
<reference evidence="4 5" key="1">
    <citation type="submission" date="2019-01" db="EMBL/GenBank/DDBJ databases">
        <title>Chengkuizengella sp. nov., isolated from deep-sea sediment of East Pacific Ocean.</title>
        <authorList>
            <person name="Yang J."/>
            <person name="Lai Q."/>
            <person name="Shao Z."/>
        </authorList>
    </citation>
    <scope>NUCLEOTIDE SEQUENCE [LARGE SCALE GENOMIC DNA]</scope>
    <source>
        <strain evidence="4 5">YPA3-1-1</strain>
    </source>
</reference>
<dbReference type="Gene3D" id="3.40.50.150">
    <property type="entry name" value="Vaccinia Virus protein VP39"/>
    <property type="match status" value="1"/>
</dbReference>
<dbReference type="InterPro" id="IPR027417">
    <property type="entry name" value="P-loop_NTPase"/>
</dbReference>
<evidence type="ECO:0000259" key="3">
    <source>
        <dbReference type="PROSITE" id="PS51192"/>
    </source>
</evidence>
<keyword evidence="4" id="KW-0067">ATP-binding</keyword>
<accession>A0A6N9Q052</accession>
<dbReference type="InterPro" id="IPR029063">
    <property type="entry name" value="SAM-dependent_MTases_sf"/>
</dbReference>
<comment type="caution">
    <text evidence="4">The sequence shown here is derived from an EMBL/GenBank/DDBJ whole genome shotgun (WGS) entry which is preliminary data.</text>
</comment>
<keyword evidence="1" id="KW-0680">Restriction system</keyword>
<dbReference type="InterPro" id="IPR011545">
    <property type="entry name" value="DEAD/DEAH_box_helicase_dom"/>
</dbReference>
<dbReference type="Proteomes" id="UP000448943">
    <property type="component" value="Unassembled WGS sequence"/>
</dbReference>
<dbReference type="SMART" id="SM00487">
    <property type="entry name" value="DEXDc"/>
    <property type="match status" value="1"/>
</dbReference>
<dbReference type="PRINTS" id="PR00507">
    <property type="entry name" value="N12N6MTFRASE"/>
</dbReference>
<keyword evidence="4" id="KW-0547">Nucleotide-binding</keyword>
<dbReference type="GO" id="GO:0009307">
    <property type="term" value="P:DNA restriction-modification system"/>
    <property type="evidence" value="ECO:0007669"/>
    <property type="project" value="UniProtKB-KW"/>
</dbReference>
<dbReference type="Gene3D" id="3.40.50.300">
    <property type="entry name" value="P-loop containing nucleotide triphosphate hydrolases"/>
    <property type="match status" value="2"/>
</dbReference>
<dbReference type="GO" id="GO:0008170">
    <property type="term" value="F:N-methyltransferase activity"/>
    <property type="evidence" value="ECO:0007669"/>
    <property type="project" value="InterPro"/>
</dbReference>
<dbReference type="InterPro" id="IPR002052">
    <property type="entry name" value="DNA_methylase_N6_adenine_CS"/>
</dbReference>